<keyword evidence="1" id="KW-0732">Signal</keyword>
<feature type="signal peptide" evidence="1">
    <location>
        <begin position="1"/>
        <end position="23"/>
    </location>
</feature>
<sequence>MKQTSPFAVTFLMAVAVLFTGCAQTYKASLFIVDDWAPGKNPTPEIIADPVGGYIWGALLRSDKFWVQHISNYFVDPSEVMKIRQGLTVDWSKGKVMGPYQTTEITISLHYGHESAFEAIYRALRDYHAPILAVKRPNSERSAAP</sequence>
<dbReference type="Proteomes" id="UP000825051">
    <property type="component" value="Chromosome"/>
</dbReference>
<keyword evidence="3" id="KW-1185">Reference proteome</keyword>
<dbReference type="EMBL" id="CP080507">
    <property type="protein sequence ID" value="QYM78602.1"/>
    <property type="molecule type" value="Genomic_DNA"/>
</dbReference>
<feature type="chain" id="PRO_5034141410" evidence="1">
    <location>
        <begin position="24"/>
        <end position="145"/>
    </location>
</feature>
<gene>
    <name evidence="2" type="ORF">K0B96_15060</name>
</gene>
<organism evidence="2 3">
    <name type="scientific">Horticoccus luteus</name>
    <dbReference type="NCBI Taxonomy" id="2862869"/>
    <lineage>
        <taxon>Bacteria</taxon>
        <taxon>Pseudomonadati</taxon>
        <taxon>Verrucomicrobiota</taxon>
        <taxon>Opitutia</taxon>
        <taxon>Opitutales</taxon>
        <taxon>Opitutaceae</taxon>
        <taxon>Horticoccus</taxon>
    </lineage>
</organism>
<evidence type="ECO:0000313" key="2">
    <source>
        <dbReference type="EMBL" id="QYM78602.1"/>
    </source>
</evidence>
<name>A0A8F9TW05_9BACT</name>
<protein>
    <submittedName>
        <fullName evidence="2">Uncharacterized protein</fullName>
    </submittedName>
</protein>
<dbReference type="AlphaFoldDB" id="A0A8F9TW05"/>
<proteinExistence type="predicted"/>
<reference evidence="2" key="1">
    <citation type="submission" date="2021-08" db="EMBL/GenBank/DDBJ databases">
        <title>Genome of a novel bacterium of the phylum Verrucomicrobia, Oleiharenicola sp. KSB-15.</title>
        <authorList>
            <person name="Chung J.-H."/>
            <person name="Ahn J.-H."/>
            <person name="Yoon Y."/>
            <person name="Kim D.-Y."/>
            <person name="An S.-H."/>
            <person name="Park I."/>
            <person name="Yeon J."/>
        </authorList>
    </citation>
    <scope>NUCLEOTIDE SEQUENCE</scope>
    <source>
        <strain evidence="2">KSB-15</strain>
    </source>
</reference>
<evidence type="ECO:0000256" key="1">
    <source>
        <dbReference type="SAM" id="SignalP"/>
    </source>
</evidence>
<evidence type="ECO:0000313" key="3">
    <source>
        <dbReference type="Proteomes" id="UP000825051"/>
    </source>
</evidence>
<dbReference type="KEGG" id="ole:K0B96_15060"/>
<accession>A0A8F9TW05</accession>
<dbReference type="PROSITE" id="PS51257">
    <property type="entry name" value="PROKAR_LIPOPROTEIN"/>
    <property type="match status" value="1"/>
</dbReference>
<dbReference type="RefSeq" id="WP_220161706.1">
    <property type="nucleotide sequence ID" value="NZ_CP080507.1"/>
</dbReference>